<dbReference type="RefSeq" id="WP_005121746.1">
    <property type="nucleotide sequence ID" value="NZ_FVED01000001.1"/>
</dbReference>
<dbReference type="AlphaFoldDB" id="A0A1T7FNL0"/>
<organism evidence="1 2">
    <name type="scientific">Mycobacteroides abscessus subsp. massiliense</name>
    <dbReference type="NCBI Taxonomy" id="1962118"/>
    <lineage>
        <taxon>Bacteria</taxon>
        <taxon>Bacillati</taxon>
        <taxon>Actinomycetota</taxon>
        <taxon>Actinomycetes</taxon>
        <taxon>Mycobacteriales</taxon>
        <taxon>Mycobacteriaceae</taxon>
        <taxon>Mycobacteroides</taxon>
        <taxon>Mycobacteroides abscessus</taxon>
    </lineage>
</organism>
<sequence length="60" mass="6681">MSFEAKFQGRCGDCDGEIRPGDEVRYTYPDRELVHDRCPIESGSTDVCPACWTIHAGECA</sequence>
<evidence type="ECO:0000313" key="2">
    <source>
        <dbReference type="Proteomes" id="UP000190074"/>
    </source>
</evidence>
<accession>A0A1T7FNL0</accession>
<gene>
    <name evidence="1" type="ORF">SAMEA2259716_05709</name>
</gene>
<reference evidence="1 2" key="1">
    <citation type="submission" date="2016-11" db="EMBL/GenBank/DDBJ databases">
        <authorList>
            <consortium name="Pathogen Informatics"/>
        </authorList>
    </citation>
    <scope>NUCLEOTIDE SEQUENCE [LARGE SCALE GENOMIC DNA]</scope>
    <source>
        <strain evidence="1 2">911</strain>
    </source>
</reference>
<dbReference type="EMBL" id="FVGW01000022">
    <property type="protein sequence ID" value="SKM99893.1"/>
    <property type="molecule type" value="Genomic_DNA"/>
</dbReference>
<dbReference type="Proteomes" id="UP000190074">
    <property type="component" value="Unassembled WGS sequence"/>
</dbReference>
<protein>
    <submittedName>
        <fullName evidence="1">Uncharacterized protein</fullName>
    </submittedName>
</protein>
<proteinExistence type="predicted"/>
<evidence type="ECO:0000313" key="1">
    <source>
        <dbReference type="EMBL" id="SKM99893.1"/>
    </source>
</evidence>
<name>A0A1T7FNL0_9MYCO</name>